<dbReference type="RefSeq" id="WP_124761699.1">
    <property type="nucleotide sequence ID" value="NZ_JAFBDY010000001.1"/>
</dbReference>
<organism evidence="1 2">
    <name type="scientific">Lysinibacillus composti</name>
    <dbReference type="NCBI Taxonomy" id="720633"/>
    <lineage>
        <taxon>Bacteria</taxon>
        <taxon>Bacillati</taxon>
        <taxon>Bacillota</taxon>
        <taxon>Bacilli</taxon>
        <taxon>Bacillales</taxon>
        <taxon>Bacillaceae</taxon>
        <taxon>Lysinibacillus</taxon>
    </lineage>
</organism>
<protein>
    <submittedName>
        <fullName evidence="1">Uncharacterized protein</fullName>
    </submittedName>
</protein>
<dbReference type="AlphaFoldDB" id="A0A3N9UJF3"/>
<sequence length="268" mass="30291">MSELKVEIMNCIATLLKSFYEQTGVINDPNKIGQLISDSRMNGGDAGDSRIPNLYESYQTIYSNLVPVLLYKWEKNGEQLVIKEERVFIEDFWSITLPVAYIPIWPDSQSIHQYIIHFAINSQKQSGYILFASQEASAIFDVAIGTLIKTIDSPYADTWGNATSSYVEINPSVGYTNDGDKHLFSIQTSWSGSVTKVQFEQKTGANPWMVFGRYRMFIDCNHNITEFLSQLHSQGDIWLLGKVLSLMSTKDSSAYSEIEKLTGVKVTY</sequence>
<reference evidence="1 2" key="1">
    <citation type="journal article" date="2013" name="J. Microbiol.">
        <title>Lysinibacillus chungkukjangi sp. nov., isolated from Chungkukjang, Korean fermented soybean food.</title>
        <authorList>
            <person name="Kim S.J."/>
            <person name="Jang Y.H."/>
            <person name="Hamada M."/>
            <person name="Ahn J.H."/>
            <person name="Weon H.Y."/>
            <person name="Suzuki K."/>
            <person name="Whang K.S."/>
            <person name="Kwon S.W."/>
        </authorList>
    </citation>
    <scope>NUCLEOTIDE SEQUENCE [LARGE SCALE GENOMIC DNA]</scope>
    <source>
        <strain evidence="1 2">MCCC 1A12701</strain>
    </source>
</reference>
<comment type="caution">
    <text evidence="1">The sequence shown here is derived from an EMBL/GenBank/DDBJ whole genome shotgun (WGS) entry which is preliminary data.</text>
</comment>
<evidence type="ECO:0000313" key="1">
    <source>
        <dbReference type="EMBL" id="RQW76149.1"/>
    </source>
</evidence>
<evidence type="ECO:0000313" key="2">
    <source>
        <dbReference type="Proteomes" id="UP000274033"/>
    </source>
</evidence>
<keyword evidence="2" id="KW-1185">Reference proteome</keyword>
<dbReference type="EMBL" id="RRCT01000001">
    <property type="protein sequence ID" value="RQW76149.1"/>
    <property type="molecule type" value="Genomic_DNA"/>
</dbReference>
<proteinExistence type="predicted"/>
<accession>A0A3N9UJF3</accession>
<dbReference type="Proteomes" id="UP000274033">
    <property type="component" value="Unassembled WGS sequence"/>
</dbReference>
<name>A0A3N9UJF3_9BACI</name>
<gene>
    <name evidence="1" type="ORF">EBB45_00960</name>
</gene>